<dbReference type="VEuPathDB" id="FungiDB:FOMG_02143"/>
<dbReference type="Proteomes" id="UP000219369">
    <property type="component" value="Unassembled WGS sequence"/>
</dbReference>
<evidence type="ECO:0000256" key="1">
    <source>
        <dbReference type="SAM" id="MobiDB-lite"/>
    </source>
</evidence>
<organism evidence="2 3">
    <name type="scientific">Fusarium oxysporum</name>
    <name type="common">Fusarium vascular wilt</name>
    <dbReference type="NCBI Taxonomy" id="5507"/>
    <lineage>
        <taxon>Eukaryota</taxon>
        <taxon>Fungi</taxon>
        <taxon>Dikarya</taxon>
        <taxon>Ascomycota</taxon>
        <taxon>Pezizomycotina</taxon>
        <taxon>Sordariomycetes</taxon>
        <taxon>Hypocreomycetidae</taxon>
        <taxon>Hypocreales</taxon>
        <taxon>Nectriaceae</taxon>
        <taxon>Fusarium</taxon>
        <taxon>Fusarium oxysporum species complex</taxon>
    </lineage>
</organism>
<protein>
    <submittedName>
        <fullName evidence="2">Uncharacterized protein</fullName>
    </submittedName>
</protein>
<accession>A0A2H3SRL6</accession>
<sequence>MSPAVDRTDEHTHWRCLDCEHARRPNGVNKKADKTCVECGREIQLASKALNEAGEYIGILGLISGEGELWIWEPKKSEKRQSNVEEGESSGQDTQATTAERDTNL</sequence>
<feature type="region of interest" description="Disordered" evidence="1">
    <location>
        <begin position="76"/>
        <end position="105"/>
    </location>
</feature>
<dbReference type="OrthoDB" id="5066211at2759"/>
<evidence type="ECO:0000313" key="3">
    <source>
        <dbReference type="Proteomes" id="UP000219369"/>
    </source>
</evidence>
<dbReference type="AlphaFoldDB" id="A0A2H3SRL6"/>
<evidence type="ECO:0000313" key="2">
    <source>
        <dbReference type="EMBL" id="SCO78791.1"/>
    </source>
</evidence>
<dbReference type="EMBL" id="FMJY01000002">
    <property type="protein sequence ID" value="SCO78791.1"/>
    <property type="molecule type" value="Genomic_DNA"/>
</dbReference>
<gene>
    <name evidence="2" type="ORF">FRV6_03004</name>
</gene>
<reference evidence="3" key="1">
    <citation type="submission" date="2016-09" db="EMBL/GenBank/DDBJ databases">
        <authorList>
            <person name="Guldener U."/>
        </authorList>
    </citation>
    <scope>NUCLEOTIDE SEQUENCE [LARGE SCALE GENOMIC DNA]</scope>
    <source>
        <strain evidence="3">V64-1</strain>
    </source>
</reference>
<proteinExistence type="predicted"/>
<dbReference type="VEuPathDB" id="FungiDB:FOZG_02127"/>
<dbReference type="VEuPathDB" id="FungiDB:FOXG_18063"/>
<dbReference type="VEuPathDB" id="FungiDB:FOIG_11080"/>
<name>A0A2H3SRL6_FUSOX</name>
<feature type="compositionally biased region" description="Polar residues" evidence="1">
    <location>
        <begin position="89"/>
        <end position="98"/>
    </location>
</feature>